<dbReference type="AlphaFoldDB" id="A0A7K4MJZ8"/>
<dbReference type="EMBL" id="JACATK010000002">
    <property type="protein sequence ID" value="NWJ29499.1"/>
    <property type="molecule type" value="Genomic_DNA"/>
</dbReference>
<accession>A0A7K4MJZ8</accession>
<reference evidence="1 2" key="1">
    <citation type="journal article" date="2019" name="Environ. Microbiol.">
        <title>Genomics insights into ecotype formation of ammonia-oxidizing archaea in the deep ocean.</title>
        <authorList>
            <person name="Wang Y."/>
            <person name="Huang J.M."/>
            <person name="Cui G.J."/>
            <person name="Nunoura T."/>
            <person name="Takaki Y."/>
            <person name="Li W.L."/>
            <person name="Li J."/>
            <person name="Gao Z.M."/>
            <person name="Takai K."/>
            <person name="Zhang A.Q."/>
            <person name="Stepanauskas R."/>
        </authorList>
    </citation>
    <scope>NUCLEOTIDE SEQUENCE [LARGE SCALE GENOMIC DNA]</scope>
    <source>
        <strain evidence="1 2">C4</strain>
    </source>
</reference>
<protein>
    <submittedName>
        <fullName evidence="1">Uncharacterized protein</fullName>
    </submittedName>
</protein>
<name>A0A7K4MJZ8_9ARCH</name>
<sequence length="175" mass="20001">MIWPGMGDPYKRKKTLKFLAITAIIAVSVGLGSTLVIGQLDQNNPLKVCIENRETPYKIKATLEIIIDDLPTPIPANINAGLDGKCQKAMYTLTDDGTIYAEWEEEYPWEIGHFLWMWDFPLKDMDQGKSTVFVNGKESSQFINHKLQEGYHYKFVFTTKAYDESKDTDFLPPEN</sequence>
<gene>
    <name evidence="1" type="ORF">HX850_01050</name>
</gene>
<organism evidence="1 2">
    <name type="scientific">Marine Group I thaumarchaeote</name>
    <dbReference type="NCBI Taxonomy" id="2511932"/>
    <lineage>
        <taxon>Archaea</taxon>
        <taxon>Nitrososphaerota</taxon>
        <taxon>Marine Group I</taxon>
    </lineage>
</organism>
<evidence type="ECO:0000313" key="2">
    <source>
        <dbReference type="Proteomes" id="UP000568446"/>
    </source>
</evidence>
<comment type="caution">
    <text evidence="1">The sequence shown here is derived from an EMBL/GenBank/DDBJ whole genome shotgun (WGS) entry which is preliminary data.</text>
</comment>
<evidence type="ECO:0000313" key="1">
    <source>
        <dbReference type="EMBL" id="NWJ29499.1"/>
    </source>
</evidence>
<dbReference type="Proteomes" id="UP000568446">
    <property type="component" value="Unassembled WGS sequence"/>
</dbReference>
<proteinExistence type="predicted"/>